<dbReference type="GO" id="GO:0012505">
    <property type="term" value="C:endomembrane system"/>
    <property type="evidence" value="ECO:0007669"/>
    <property type="project" value="UniProtKB-SubCell"/>
</dbReference>
<sequence>MTLADFFQVAPVPPEQLAPSLWLIIALPLLGAFVCGVFGRMLGRANVHLVALSAVAGAFVLSVLAFWATSHTGPGSVEGSRRLLAFYRNPFGIEADFVRYALTYDYGTWFAVGDFRVNFGLAVDHLSGILLLVITGVGFLIHLYSTSYMEHDDGYWRFFAYLNLFVAAMLTLVLADNLVLLFVGWEGVGMASYLLIGFWYTDPAKAWAGRKAFVTNRIGDFAFLIGTFLLVLLVSAFTRQANTADYAHAGSSAERYVSSLQEKGPVTFKGLEKMAEALVDRGTDQVDLTTPIEAGPLAGYTFGGVMTTALLLFLLGAAGKSAQLPLYVWLPDAMAGPTPVSALIHAATMVTAGVYLFSRMSALLVLSPTAMATVAIIGALTSLLAALIAFAQDDIKKVLAYSTVSQLGIMFMGVGMGIFWAAVLHLVTHAFFKACLFLGAGSVMHGNGDETDIKKLGGLRHEMKWTWGTFLVATLAITGIVPLSGFFSKDAIFHGVHHNHLHGLEWTSSLVYYLGLLIAACTAFYMTRLYLLTFEGPRSKEARVEHAHESAWQMTLPLVVLAVLSVVAAVYAFPLMRSAADGRPQPIFENFLSPVFGAMNRITEGAKTVELDHSVPSFVDYLKAWLVALTGGVSAAFLYLRFFPARVGQPAPAFARAARRAAQNKFYVDELYELIVIRPVKFMSFILFRVVDALLIDTVAVRGTAWVTARVGSALRYVQSGDAQAYAAVMALALLGGVAYALIQVLQ</sequence>
<dbReference type="RefSeq" id="WP_169351241.1">
    <property type="nucleotide sequence ID" value="NZ_JABBJJ010000382.1"/>
</dbReference>
<feature type="transmembrane region" description="Helical" evidence="6">
    <location>
        <begin position="340"/>
        <end position="358"/>
    </location>
</feature>
<name>A0A848LWU6_9BACT</name>
<proteinExistence type="predicted"/>
<feature type="transmembrane region" description="Helical" evidence="6">
    <location>
        <begin position="125"/>
        <end position="144"/>
    </location>
</feature>
<organism evidence="9 10">
    <name type="scientific">Pyxidicoccus fallax</name>
    <dbReference type="NCBI Taxonomy" id="394095"/>
    <lineage>
        <taxon>Bacteria</taxon>
        <taxon>Pseudomonadati</taxon>
        <taxon>Myxococcota</taxon>
        <taxon>Myxococcia</taxon>
        <taxon>Myxococcales</taxon>
        <taxon>Cystobacterineae</taxon>
        <taxon>Myxococcaceae</taxon>
        <taxon>Pyxidicoccus</taxon>
    </lineage>
</organism>
<feature type="transmembrane region" description="Helical" evidence="6">
    <location>
        <begin position="297"/>
        <end position="319"/>
    </location>
</feature>
<feature type="transmembrane region" description="Helical" evidence="6">
    <location>
        <begin position="370"/>
        <end position="391"/>
    </location>
</feature>
<evidence type="ECO:0000256" key="5">
    <source>
        <dbReference type="RuleBase" id="RU000320"/>
    </source>
</evidence>
<dbReference type="Gene3D" id="1.20.5.2700">
    <property type="match status" value="1"/>
</dbReference>
<dbReference type="InterPro" id="IPR001516">
    <property type="entry name" value="Proton_antipo_N"/>
</dbReference>
<feature type="transmembrane region" description="Helical" evidence="6">
    <location>
        <begin position="181"/>
        <end position="200"/>
    </location>
</feature>
<feature type="transmembrane region" description="Helical" evidence="6">
    <location>
        <begin position="725"/>
        <end position="743"/>
    </location>
</feature>
<feature type="domain" description="NADH:quinone oxidoreductase/Mrp antiporter transmembrane" evidence="7">
    <location>
        <begin position="306"/>
        <end position="500"/>
    </location>
</feature>
<evidence type="ECO:0000256" key="3">
    <source>
        <dbReference type="ARBA" id="ARBA00022989"/>
    </source>
</evidence>
<dbReference type="InterPro" id="IPR003945">
    <property type="entry name" value="NU5C-like"/>
</dbReference>
<evidence type="ECO:0000256" key="6">
    <source>
        <dbReference type="SAM" id="Phobius"/>
    </source>
</evidence>
<keyword evidence="2 5" id="KW-0812">Transmembrane</keyword>
<dbReference type="GO" id="GO:0042773">
    <property type="term" value="P:ATP synthesis coupled electron transport"/>
    <property type="evidence" value="ECO:0007669"/>
    <property type="project" value="InterPro"/>
</dbReference>
<keyword evidence="10" id="KW-1185">Reference proteome</keyword>
<feature type="transmembrane region" description="Helical" evidence="6">
    <location>
        <begin position="551"/>
        <end position="573"/>
    </location>
</feature>
<dbReference type="NCBIfam" id="NF005141">
    <property type="entry name" value="PRK06590.1"/>
    <property type="match status" value="1"/>
</dbReference>
<keyword evidence="4 6" id="KW-0472">Membrane</keyword>
<dbReference type="GO" id="GO:0008137">
    <property type="term" value="F:NADH dehydrogenase (ubiquinone) activity"/>
    <property type="evidence" value="ECO:0007669"/>
    <property type="project" value="InterPro"/>
</dbReference>
<dbReference type="InterPro" id="IPR018393">
    <property type="entry name" value="NADHpl_OxRdtase_5_subgr"/>
</dbReference>
<reference evidence="9 10" key="1">
    <citation type="submission" date="2020-04" db="EMBL/GenBank/DDBJ databases">
        <title>Draft genome of Pyxidicoccus fallax type strain.</title>
        <authorList>
            <person name="Whitworth D.E."/>
        </authorList>
    </citation>
    <scope>NUCLEOTIDE SEQUENCE [LARGE SCALE GENOMIC DNA]</scope>
    <source>
        <strain evidence="9 10">DSM 14698</strain>
    </source>
</reference>
<comment type="caution">
    <text evidence="9">The sequence shown here is derived from an EMBL/GenBank/DDBJ whole genome shotgun (WGS) entry which is preliminary data.</text>
</comment>
<feature type="transmembrane region" description="Helical" evidence="6">
    <location>
        <begin position="398"/>
        <end position="420"/>
    </location>
</feature>
<feature type="transmembrane region" description="Helical" evidence="6">
    <location>
        <begin position="465"/>
        <end position="487"/>
    </location>
</feature>
<keyword evidence="3 6" id="KW-1133">Transmembrane helix</keyword>
<dbReference type="GO" id="GO:0015990">
    <property type="term" value="P:electron transport coupled proton transport"/>
    <property type="evidence" value="ECO:0007669"/>
    <property type="project" value="TreeGrafter"/>
</dbReference>
<evidence type="ECO:0000256" key="1">
    <source>
        <dbReference type="ARBA" id="ARBA00004127"/>
    </source>
</evidence>
<feature type="transmembrane region" description="Helical" evidence="6">
    <location>
        <begin position="510"/>
        <end position="531"/>
    </location>
</feature>
<dbReference type="InterPro" id="IPR001750">
    <property type="entry name" value="ND/Mrp_TM"/>
</dbReference>
<feature type="transmembrane region" description="Helical" evidence="6">
    <location>
        <begin position="156"/>
        <end position="175"/>
    </location>
</feature>
<feature type="domain" description="NADH-Ubiquinone oxidoreductase (complex I) chain 5 N-terminal" evidence="8">
    <location>
        <begin position="109"/>
        <end position="159"/>
    </location>
</feature>
<evidence type="ECO:0000259" key="8">
    <source>
        <dbReference type="Pfam" id="PF00662"/>
    </source>
</evidence>
<dbReference type="GO" id="GO:0016020">
    <property type="term" value="C:membrane"/>
    <property type="evidence" value="ECO:0007669"/>
    <property type="project" value="UniProtKB-SubCell"/>
</dbReference>
<dbReference type="Proteomes" id="UP000518300">
    <property type="component" value="Unassembled WGS sequence"/>
</dbReference>
<protein>
    <submittedName>
        <fullName evidence="9">NADH-quinone oxidoreductase subunit L</fullName>
    </submittedName>
</protein>
<dbReference type="Pfam" id="PF00361">
    <property type="entry name" value="Proton_antipo_M"/>
    <property type="match status" value="2"/>
</dbReference>
<feature type="transmembrane region" description="Helical" evidence="6">
    <location>
        <begin position="686"/>
        <end position="705"/>
    </location>
</feature>
<feature type="transmembrane region" description="Helical" evidence="6">
    <location>
        <begin position="20"/>
        <end position="42"/>
    </location>
</feature>
<evidence type="ECO:0000256" key="4">
    <source>
        <dbReference type="ARBA" id="ARBA00023136"/>
    </source>
</evidence>
<dbReference type="NCBIfam" id="TIGR01974">
    <property type="entry name" value="NDH_I_L"/>
    <property type="match status" value="1"/>
</dbReference>
<gene>
    <name evidence="9" type="primary">nuoL</name>
    <name evidence="9" type="ORF">HG543_45570</name>
</gene>
<feature type="domain" description="NADH:quinone oxidoreductase/Mrp antiporter transmembrane" evidence="7">
    <location>
        <begin position="175"/>
        <end position="234"/>
    </location>
</feature>
<dbReference type="EMBL" id="JABBJJ010000382">
    <property type="protein sequence ID" value="NMO22080.1"/>
    <property type="molecule type" value="Genomic_DNA"/>
</dbReference>
<feature type="transmembrane region" description="Helical" evidence="6">
    <location>
        <begin position="49"/>
        <end position="68"/>
    </location>
</feature>
<accession>A0A848LWU6</accession>
<evidence type="ECO:0000256" key="2">
    <source>
        <dbReference type="ARBA" id="ARBA00022692"/>
    </source>
</evidence>
<feature type="transmembrane region" description="Helical" evidence="6">
    <location>
        <begin position="221"/>
        <end position="238"/>
    </location>
</feature>
<dbReference type="PANTHER" id="PTHR42829">
    <property type="entry name" value="NADH-UBIQUINONE OXIDOREDUCTASE CHAIN 5"/>
    <property type="match status" value="1"/>
</dbReference>
<comment type="subcellular location">
    <subcellularLocation>
        <location evidence="1">Endomembrane system</location>
        <topology evidence="1">Multi-pass membrane protein</topology>
    </subcellularLocation>
    <subcellularLocation>
        <location evidence="5">Membrane</location>
        <topology evidence="5">Multi-pass membrane protein</topology>
    </subcellularLocation>
</comment>
<dbReference type="PANTHER" id="PTHR42829:SF2">
    <property type="entry name" value="NADH-UBIQUINONE OXIDOREDUCTASE CHAIN 5"/>
    <property type="match status" value="1"/>
</dbReference>
<feature type="transmembrane region" description="Helical" evidence="6">
    <location>
        <begin position="621"/>
        <end position="640"/>
    </location>
</feature>
<feature type="transmembrane region" description="Helical" evidence="6">
    <location>
        <begin position="426"/>
        <end position="444"/>
    </location>
</feature>
<evidence type="ECO:0000313" key="10">
    <source>
        <dbReference type="Proteomes" id="UP000518300"/>
    </source>
</evidence>
<evidence type="ECO:0000259" key="7">
    <source>
        <dbReference type="Pfam" id="PF00361"/>
    </source>
</evidence>
<dbReference type="Pfam" id="PF00662">
    <property type="entry name" value="Proton_antipo_N"/>
    <property type="match status" value="1"/>
</dbReference>
<dbReference type="PRINTS" id="PR01434">
    <property type="entry name" value="NADHDHGNASE5"/>
</dbReference>
<dbReference type="AlphaFoldDB" id="A0A848LWU6"/>
<evidence type="ECO:0000313" key="9">
    <source>
        <dbReference type="EMBL" id="NMO22080.1"/>
    </source>
</evidence>
<dbReference type="GO" id="GO:0003954">
    <property type="term" value="F:NADH dehydrogenase activity"/>
    <property type="evidence" value="ECO:0007669"/>
    <property type="project" value="TreeGrafter"/>
</dbReference>